<keyword evidence="3" id="KW-1185">Reference proteome</keyword>
<evidence type="ECO:0000256" key="1">
    <source>
        <dbReference type="SAM" id="MobiDB-lite"/>
    </source>
</evidence>
<name>A0A448X4G0_9PLAT</name>
<organism evidence="2 3">
    <name type="scientific">Protopolystoma xenopodis</name>
    <dbReference type="NCBI Taxonomy" id="117903"/>
    <lineage>
        <taxon>Eukaryota</taxon>
        <taxon>Metazoa</taxon>
        <taxon>Spiralia</taxon>
        <taxon>Lophotrochozoa</taxon>
        <taxon>Platyhelminthes</taxon>
        <taxon>Monogenea</taxon>
        <taxon>Polyopisthocotylea</taxon>
        <taxon>Polystomatidea</taxon>
        <taxon>Polystomatidae</taxon>
        <taxon>Protopolystoma</taxon>
    </lineage>
</organism>
<evidence type="ECO:0000313" key="2">
    <source>
        <dbReference type="EMBL" id="VEL27820.1"/>
    </source>
</evidence>
<proteinExistence type="predicted"/>
<feature type="compositionally biased region" description="Polar residues" evidence="1">
    <location>
        <begin position="57"/>
        <end position="66"/>
    </location>
</feature>
<feature type="compositionally biased region" description="Basic and acidic residues" evidence="1">
    <location>
        <begin position="44"/>
        <end position="56"/>
    </location>
</feature>
<dbReference type="Proteomes" id="UP000784294">
    <property type="component" value="Unassembled WGS sequence"/>
</dbReference>
<accession>A0A448X4G0</accession>
<sequence length="66" mass="7659">MLNFDVSSWPDPTMRSQPYRPRSPSPSPRRKRIKMGERGGTGTARRDHYMTPRTDHLQSPSLTYPD</sequence>
<feature type="region of interest" description="Disordered" evidence="1">
    <location>
        <begin position="1"/>
        <end position="66"/>
    </location>
</feature>
<reference evidence="2" key="1">
    <citation type="submission" date="2018-11" db="EMBL/GenBank/DDBJ databases">
        <authorList>
            <consortium name="Pathogen Informatics"/>
        </authorList>
    </citation>
    <scope>NUCLEOTIDE SEQUENCE</scope>
</reference>
<protein>
    <submittedName>
        <fullName evidence="2">Uncharacterized protein</fullName>
    </submittedName>
</protein>
<gene>
    <name evidence="2" type="ORF">PXEA_LOCUS21260</name>
</gene>
<evidence type="ECO:0000313" key="3">
    <source>
        <dbReference type="Proteomes" id="UP000784294"/>
    </source>
</evidence>
<dbReference type="AlphaFoldDB" id="A0A448X4G0"/>
<dbReference type="EMBL" id="CAAALY010090129">
    <property type="protein sequence ID" value="VEL27820.1"/>
    <property type="molecule type" value="Genomic_DNA"/>
</dbReference>
<comment type="caution">
    <text evidence="2">The sequence shown here is derived from an EMBL/GenBank/DDBJ whole genome shotgun (WGS) entry which is preliminary data.</text>
</comment>